<sequence>MWSIEQTERFEAWYHALDDTDRENVLASLLLLRERGPMLARPHADTVNGSQYPNMKELRIQSQGRPIRAFYAFDPQRTGILLCAGDKGGNDKRFYDEMIPVADKEYAAHLDTLR</sequence>
<protein>
    <submittedName>
        <fullName evidence="1">Diaminopimelate decarboxylase</fullName>
    </submittedName>
</protein>
<organism evidence="1 2">
    <name type="scientific">Candidatus Viridilinea halotolerans</name>
    <dbReference type="NCBI Taxonomy" id="2491704"/>
    <lineage>
        <taxon>Bacteria</taxon>
        <taxon>Bacillati</taxon>
        <taxon>Chloroflexota</taxon>
        <taxon>Chloroflexia</taxon>
        <taxon>Chloroflexales</taxon>
        <taxon>Chloroflexineae</taxon>
        <taxon>Oscillochloridaceae</taxon>
        <taxon>Candidatus Viridilinea</taxon>
    </lineage>
</organism>
<dbReference type="Proteomes" id="UP000280307">
    <property type="component" value="Unassembled WGS sequence"/>
</dbReference>
<dbReference type="Pfam" id="PF05973">
    <property type="entry name" value="Gp49"/>
    <property type="match status" value="1"/>
</dbReference>
<dbReference type="InterPro" id="IPR009241">
    <property type="entry name" value="HigB-like"/>
</dbReference>
<evidence type="ECO:0000313" key="2">
    <source>
        <dbReference type="Proteomes" id="UP000280307"/>
    </source>
</evidence>
<evidence type="ECO:0000313" key="1">
    <source>
        <dbReference type="EMBL" id="RRR77715.1"/>
    </source>
</evidence>
<gene>
    <name evidence="1" type="ORF">EI684_01170</name>
</gene>
<comment type="caution">
    <text evidence="1">The sequence shown here is derived from an EMBL/GenBank/DDBJ whole genome shotgun (WGS) entry which is preliminary data.</text>
</comment>
<reference evidence="1 2" key="1">
    <citation type="submission" date="2018-12" db="EMBL/GenBank/DDBJ databases">
        <title>Genome Sequence of Candidatus Viridilinea halotolerans isolated from saline sulfide-rich spring.</title>
        <authorList>
            <person name="Grouzdev D.S."/>
            <person name="Burganskaya E.I."/>
            <person name="Krutkina M.S."/>
            <person name="Sukhacheva M.V."/>
            <person name="Gorlenko V.M."/>
        </authorList>
    </citation>
    <scope>NUCLEOTIDE SEQUENCE [LARGE SCALE GENOMIC DNA]</scope>
    <source>
        <strain evidence="1">Chok-6</strain>
    </source>
</reference>
<dbReference type="AlphaFoldDB" id="A0A426UAR1"/>
<name>A0A426UAR1_9CHLR</name>
<accession>A0A426UAR1</accession>
<dbReference type="EMBL" id="RSAS01000049">
    <property type="protein sequence ID" value="RRR77715.1"/>
    <property type="molecule type" value="Genomic_DNA"/>
</dbReference>
<proteinExistence type="predicted"/>